<dbReference type="EMBL" id="NBSK02000005">
    <property type="protein sequence ID" value="KAJ0204701.1"/>
    <property type="molecule type" value="Genomic_DNA"/>
</dbReference>
<name>A0A9R1VH89_LACSA</name>
<proteinExistence type="predicted"/>
<gene>
    <name evidence="1" type="ORF">LSAT_V11C500247950</name>
</gene>
<reference evidence="1 2" key="1">
    <citation type="journal article" date="2017" name="Nat. Commun.">
        <title>Genome assembly with in vitro proximity ligation data and whole-genome triplication in lettuce.</title>
        <authorList>
            <person name="Reyes-Chin-Wo S."/>
            <person name="Wang Z."/>
            <person name="Yang X."/>
            <person name="Kozik A."/>
            <person name="Arikit S."/>
            <person name="Song C."/>
            <person name="Xia L."/>
            <person name="Froenicke L."/>
            <person name="Lavelle D.O."/>
            <person name="Truco M.J."/>
            <person name="Xia R."/>
            <person name="Zhu S."/>
            <person name="Xu C."/>
            <person name="Xu H."/>
            <person name="Xu X."/>
            <person name="Cox K."/>
            <person name="Korf I."/>
            <person name="Meyers B.C."/>
            <person name="Michelmore R.W."/>
        </authorList>
    </citation>
    <scope>NUCLEOTIDE SEQUENCE [LARGE SCALE GENOMIC DNA]</scope>
    <source>
        <strain evidence="2">cv. Salinas</strain>
        <tissue evidence="1">Seedlings</tissue>
    </source>
</reference>
<organism evidence="1 2">
    <name type="scientific">Lactuca sativa</name>
    <name type="common">Garden lettuce</name>
    <dbReference type="NCBI Taxonomy" id="4236"/>
    <lineage>
        <taxon>Eukaryota</taxon>
        <taxon>Viridiplantae</taxon>
        <taxon>Streptophyta</taxon>
        <taxon>Embryophyta</taxon>
        <taxon>Tracheophyta</taxon>
        <taxon>Spermatophyta</taxon>
        <taxon>Magnoliopsida</taxon>
        <taxon>eudicotyledons</taxon>
        <taxon>Gunneridae</taxon>
        <taxon>Pentapetalae</taxon>
        <taxon>asterids</taxon>
        <taxon>campanulids</taxon>
        <taxon>Asterales</taxon>
        <taxon>Asteraceae</taxon>
        <taxon>Cichorioideae</taxon>
        <taxon>Cichorieae</taxon>
        <taxon>Lactucinae</taxon>
        <taxon>Lactuca</taxon>
    </lineage>
</organism>
<evidence type="ECO:0000313" key="2">
    <source>
        <dbReference type="Proteomes" id="UP000235145"/>
    </source>
</evidence>
<dbReference type="PANTHER" id="PTHR11439:SF498">
    <property type="entry name" value="DNAK FAMILY PROTEIN"/>
    <property type="match status" value="1"/>
</dbReference>
<evidence type="ECO:0000313" key="1">
    <source>
        <dbReference type="EMBL" id="KAJ0204701.1"/>
    </source>
</evidence>
<accession>A0A9R1VH89</accession>
<dbReference type="PANTHER" id="PTHR11439">
    <property type="entry name" value="GAG-POL-RELATED RETROTRANSPOSON"/>
    <property type="match status" value="1"/>
</dbReference>
<keyword evidence="2" id="KW-1185">Reference proteome</keyword>
<dbReference type="AlphaFoldDB" id="A0A9R1VH89"/>
<dbReference type="CDD" id="cd09272">
    <property type="entry name" value="RNase_HI_RT_Ty1"/>
    <property type="match status" value="1"/>
</dbReference>
<dbReference type="Proteomes" id="UP000235145">
    <property type="component" value="Unassembled WGS sequence"/>
</dbReference>
<comment type="caution">
    <text evidence="1">The sequence shown here is derived from an EMBL/GenBank/DDBJ whole genome shotgun (WGS) entry which is preliminary data.</text>
</comment>
<sequence length="122" mass="14395">MPWMKLEVPEPRDVTSIMPRSSAEAEYHAMKMTVSEMLWMHWLVNDHSEPLSLYCDNQTIPHIADNLVYHKHIKHVEIDCYFVLERVKLCNHKSCIINTRNQVAYIFTKLLGSWSRAFSFSI</sequence>
<protein>
    <recommendedName>
        <fullName evidence="3">Reverse transcriptase Ty1/copia-type domain-containing protein</fullName>
    </recommendedName>
</protein>
<evidence type="ECO:0008006" key="3">
    <source>
        <dbReference type="Google" id="ProtNLM"/>
    </source>
</evidence>